<evidence type="ECO:0000259" key="1">
    <source>
        <dbReference type="Pfam" id="PF09588"/>
    </source>
</evidence>
<dbReference type="Pfam" id="PF09588">
    <property type="entry name" value="YqaJ"/>
    <property type="match status" value="1"/>
</dbReference>
<dbReference type="InterPro" id="IPR011335">
    <property type="entry name" value="Restrct_endonuc-II-like"/>
</dbReference>
<dbReference type="InterPro" id="IPR051703">
    <property type="entry name" value="NF-kappa-B_Signaling_Reg"/>
</dbReference>
<feature type="domain" description="YqaJ viral recombinase" evidence="1">
    <location>
        <begin position="158"/>
        <end position="313"/>
    </location>
</feature>
<name>A0A9J6FXJ7_HAELO</name>
<dbReference type="SUPFAM" id="SSF52980">
    <property type="entry name" value="Restriction endonuclease-like"/>
    <property type="match status" value="1"/>
</dbReference>
<reference evidence="2 3" key="1">
    <citation type="journal article" date="2020" name="Cell">
        <title>Large-Scale Comparative Analyses of Tick Genomes Elucidate Their Genetic Diversity and Vector Capacities.</title>
        <authorList>
            <consortium name="Tick Genome and Microbiome Consortium (TIGMIC)"/>
            <person name="Jia N."/>
            <person name="Wang J."/>
            <person name="Shi W."/>
            <person name="Du L."/>
            <person name="Sun Y."/>
            <person name="Zhan W."/>
            <person name="Jiang J.F."/>
            <person name="Wang Q."/>
            <person name="Zhang B."/>
            <person name="Ji P."/>
            <person name="Bell-Sakyi L."/>
            <person name="Cui X.M."/>
            <person name="Yuan T.T."/>
            <person name="Jiang B.G."/>
            <person name="Yang W.F."/>
            <person name="Lam T.T."/>
            <person name="Chang Q.C."/>
            <person name="Ding S.J."/>
            <person name="Wang X.J."/>
            <person name="Zhu J.G."/>
            <person name="Ruan X.D."/>
            <person name="Zhao L."/>
            <person name="Wei J.T."/>
            <person name="Ye R.Z."/>
            <person name="Que T.C."/>
            <person name="Du C.H."/>
            <person name="Zhou Y.H."/>
            <person name="Cheng J.X."/>
            <person name="Dai P.F."/>
            <person name="Guo W.B."/>
            <person name="Han X.H."/>
            <person name="Huang E.J."/>
            <person name="Li L.F."/>
            <person name="Wei W."/>
            <person name="Gao Y.C."/>
            <person name="Liu J.Z."/>
            <person name="Shao H.Z."/>
            <person name="Wang X."/>
            <person name="Wang C.C."/>
            <person name="Yang T.C."/>
            <person name="Huo Q.B."/>
            <person name="Li W."/>
            <person name="Chen H.Y."/>
            <person name="Chen S.E."/>
            <person name="Zhou L.G."/>
            <person name="Ni X.B."/>
            <person name="Tian J.H."/>
            <person name="Sheng Y."/>
            <person name="Liu T."/>
            <person name="Pan Y.S."/>
            <person name="Xia L.Y."/>
            <person name="Li J."/>
            <person name="Zhao F."/>
            <person name="Cao W.C."/>
        </authorList>
    </citation>
    <scope>NUCLEOTIDE SEQUENCE [LARGE SCALE GENOMIC DNA]</scope>
    <source>
        <strain evidence="2">HaeL-2018</strain>
    </source>
</reference>
<dbReference type="OrthoDB" id="6768652at2759"/>
<organism evidence="2 3">
    <name type="scientific">Haemaphysalis longicornis</name>
    <name type="common">Bush tick</name>
    <dbReference type="NCBI Taxonomy" id="44386"/>
    <lineage>
        <taxon>Eukaryota</taxon>
        <taxon>Metazoa</taxon>
        <taxon>Ecdysozoa</taxon>
        <taxon>Arthropoda</taxon>
        <taxon>Chelicerata</taxon>
        <taxon>Arachnida</taxon>
        <taxon>Acari</taxon>
        <taxon>Parasitiformes</taxon>
        <taxon>Ixodida</taxon>
        <taxon>Ixodoidea</taxon>
        <taxon>Ixodidae</taxon>
        <taxon>Haemaphysalinae</taxon>
        <taxon>Haemaphysalis</taxon>
    </lineage>
</organism>
<gene>
    <name evidence="2" type="ORF">HPB48_020511</name>
</gene>
<protein>
    <recommendedName>
        <fullName evidence="1">YqaJ viral recombinase domain-containing protein</fullName>
    </recommendedName>
</protein>
<dbReference type="CDD" id="cd22343">
    <property type="entry name" value="PDDEXK_lambda_exonuclease-like"/>
    <property type="match status" value="1"/>
</dbReference>
<sequence length="372" mass="41775">MAPQGVMDVNWRRVEDGRPMTQLQCSTQDFVPLALTEQQKRESMMRLSESTNEANGCWAAILAHSATARLVETQCGPSFEGSAKDVQMPLLPSGYECLVPWQETLAREELGPAPVHRYLPNEQSWWPPEELGNRSGAVNGDASVLELNTRQQARSPTWKAARANRLTASKFHAVLNRKQPWTERGIENVMRPKAFSNFIVRHATTNEPRAIQSTVHVMEHLGRSVVVSTCGLMGRPSCPWLGATPDRVVYDPREDPPFGLIEVKCPWSKRADPLSTALASEDFCVQLNDGIPELKVSSEYYAQVMGQMFCSGFKWTHFVVYAEKWIVVCKVVLSESTWIVMKSKLDSFYFNHAVPFVASLHEMSHDTPLGQP</sequence>
<dbReference type="AlphaFoldDB" id="A0A9J6FXJ7"/>
<dbReference type="EMBL" id="JABSTR010000004">
    <property type="protein sequence ID" value="KAH9367057.1"/>
    <property type="molecule type" value="Genomic_DNA"/>
</dbReference>
<dbReference type="InterPro" id="IPR011604">
    <property type="entry name" value="PDDEXK-like_dom_sf"/>
</dbReference>
<accession>A0A9J6FXJ7</accession>
<dbReference type="InterPro" id="IPR019080">
    <property type="entry name" value="YqaJ_viral_recombinase"/>
</dbReference>
<dbReference type="PANTHER" id="PTHR46609:SF8">
    <property type="entry name" value="YQAJ VIRAL RECOMBINASE DOMAIN-CONTAINING PROTEIN"/>
    <property type="match status" value="1"/>
</dbReference>
<keyword evidence="3" id="KW-1185">Reference proteome</keyword>
<dbReference type="Gene3D" id="3.90.320.10">
    <property type="match status" value="1"/>
</dbReference>
<proteinExistence type="predicted"/>
<dbReference type="VEuPathDB" id="VectorBase:HLOH_059125"/>
<dbReference type="Proteomes" id="UP000821853">
    <property type="component" value="Chromosome 2"/>
</dbReference>
<dbReference type="GO" id="GO:0006281">
    <property type="term" value="P:DNA repair"/>
    <property type="evidence" value="ECO:0007669"/>
    <property type="project" value="UniProtKB-ARBA"/>
</dbReference>
<comment type="caution">
    <text evidence="2">The sequence shown here is derived from an EMBL/GenBank/DDBJ whole genome shotgun (WGS) entry which is preliminary data.</text>
</comment>
<dbReference type="PANTHER" id="PTHR46609">
    <property type="entry name" value="EXONUCLEASE, PHAGE-TYPE/RECB, C-TERMINAL DOMAIN-CONTAINING PROTEIN"/>
    <property type="match status" value="1"/>
</dbReference>
<evidence type="ECO:0000313" key="3">
    <source>
        <dbReference type="Proteomes" id="UP000821853"/>
    </source>
</evidence>
<evidence type="ECO:0000313" key="2">
    <source>
        <dbReference type="EMBL" id="KAH9367057.1"/>
    </source>
</evidence>